<reference evidence="3 4" key="1">
    <citation type="submission" date="2023-07" db="EMBL/GenBank/DDBJ databases">
        <title>Sequencing the genomes of 1000 actinobacteria strains.</title>
        <authorList>
            <person name="Klenk H.-P."/>
        </authorList>
    </citation>
    <scope>NUCLEOTIDE SEQUENCE [LARGE SCALE GENOMIC DNA]</scope>
    <source>
        <strain evidence="3 4">DSM 44709</strain>
    </source>
</reference>
<sequence length="277" mass="28536">MRNAGQEPTADGSPPEDGSTYASAAARRPRRQKQQIVAGAAGVLAVLGIGGTIVASQIKDRPTTVTTANVGALPPLGTDGAASPSPLPGASVPAAGQSAAAGSKPPGEQPTTGQPAAKPPAGQPGTAKPSAGKPRAGNGPDDERTSGDAGPAAVPAPSRTLRAMEQNSKVKDSDVDVDETMSGDRRKRMKVASARADLTGYRELSLITEKFDRVGDTRCTKTIRTSPDVPPRERPTLLLCWRISATKSVYTVAVDMDGKPSRAESVAALEKRWNELG</sequence>
<protein>
    <submittedName>
        <fullName evidence="3">Uncharacterized protein</fullName>
    </submittedName>
</protein>
<dbReference type="EMBL" id="JAUSUZ010000001">
    <property type="protein sequence ID" value="MDQ0368138.1"/>
    <property type="molecule type" value="Genomic_DNA"/>
</dbReference>
<name>A0AAE3W1S8_9ACTN</name>
<organism evidence="3 4">
    <name type="scientific">Catenuloplanes indicus</name>
    <dbReference type="NCBI Taxonomy" id="137267"/>
    <lineage>
        <taxon>Bacteria</taxon>
        <taxon>Bacillati</taxon>
        <taxon>Actinomycetota</taxon>
        <taxon>Actinomycetes</taxon>
        <taxon>Micromonosporales</taxon>
        <taxon>Micromonosporaceae</taxon>
        <taxon>Catenuloplanes</taxon>
    </lineage>
</organism>
<feature type="region of interest" description="Disordered" evidence="1">
    <location>
        <begin position="1"/>
        <end position="36"/>
    </location>
</feature>
<feature type="region of interest" description="Disordered" evidence="1">
    <location>
        <begin position="55"/>
        <end position="191"/>
    </location>
</feature>
<dbReference type="Proteomes" id="UP001240236">
    <property type="component" value="Unassembled WGS sequence"/>
</dbReference>
<keyword evidence="2" id="KW-0472">Membrane</keyword>
<feature type="transmembrane region" description="Helical" evidence="2">
    <location>
        <begin position="36"/>
        <end position="55"/>
    </location>
</feature>
<accession>A0AAE3W1S8</accession>
<dbReference type="AlphaFoldDB" id="A0AAE3W1S8"/>
<keyword evidence="4" id="KW-1185">Reference proteome</keyword>
<keyword evidence="2" id="KW-0812">Transmembrane</keyword>
<keyword evidence="2" id="KW-1133">Transmembrane helix</keyword>
<dbReference type="RefSeq" id="WP_307242598.1">
    <property type="nucleotide sequence ID" value="NZ_JAUSUZ010000001.1"/>
</dbReference>
<gene>
    <name evidence="3" type="ORF">J2S42_004807</name>
</gene>
<comment type="caution">
    <text evidence="3">The sequence shown here is derived from an EMBL/GenBank/DDBJ whole genome shotgun (WGS) entry which is preliminary data.</text>
</comment>
<evidence type="ECO:0000313" key="4">
    <source>
        <dbReference type="Proteomes" id="UP001240236"/>
    </source>
</evidence>
<feature type="compositionally biased region" description="Low complexity" evidence="1">
    <location>
        <begin position="88"/>
        <end position="116"/>
    </location>
</feature>
<evidence type="ECO:0000256" key="2">
    <source>
        <dbReference type="SAM" id="Phobius"/>
    </source>
</evidence>
<evidence type="ECO:0000256" key="1">
    <source>
        <dbReference type="SAM" id="MobiDB-lite"/>
    </source>
</evidence>
<proteinExistence type="predicted"/>
<evidence type="ECO:0000313" key="3">
    <source>
        <dbReference type="EMBL" id="MDQ0368138.1"/>
    </source>
</evidence>